<dbReference type="GO" id="GO:0008270">
    <property type="term" value="F:zinc ion binding"/>
    <property type="evidence" value="ECO:0007669"/>
    <property type="project" value="UniProtKB-KW"/>
</dbReference>
<feature type="domain" description="C2H2-type" evidence="6">
    <location>
        <begin position="395"/>
        <end position="422"/>
    </location>
</feature>
<gene>
    <name evidence="7" type="ORF">O3G_MSEX011657</name>
</gene>
<dbReference type="InterPro" id="IPR012934">
    <property type="entry name" value="Znf_AD"/>
</dbReference>
<feature type="domain" description="C2H2-type" evidence="6">
    <location>
        <begin position="218"/>
        <end position="246"/>
    </location>
</feature>
<feature type="domain" description="C2H2-type" evidence="6">
    <location>
        <begin position="335"/>
        <end position="363"/>
    </location>
</feature>
<dbReference type="Proteomes" id="UP000791440">
    <property type="component" value="Unassembled WGS sequence"/>
</dbReference>
<keyword evidence="1" id="KW-0479">Metal-binding</keyword>
<accession>A0A921ZLR9</accession>
<dbReference type="PROSITE" id="PS50157">
    <property type="entry name" value="ZINC_FINGER_C2H2_2"/>
    <property type="match status" value="6"/>
</dbReference>
<dbReference type="EMBL" id="JH668642">
    <property type="protein sequence ID" value="KAG6459881.1"/>
    <property type="molecule type" value="Genomic_DNA"/>
</dbReference>
<reference evidence="7" key="1">
    <citation type="journal article" date="2016" name="Insect Biochem. Mol. Biol.">
        <title>Multifaceted biological insights from a draft genome sequence of the tobacco hornworm moth, Manduca sexta.</title>
        <authorList>
            <person name="Kanost M.R."/>
            <person name="Arrese E.L."/>
            <person name="Cao X."/>
            <person name="Chen Y.R."/>
            <person name="Chellapilla S."/>
            <person name="Goldsmith M.R."/>
            <person name="Grosse-Wilde E."/>
            <person name="Heckel D.G."/>
            <person name="Herndon N."/>
            <person name="Jiang H."/>
            <person name="Papanicolaou A."/>
            <person name="Qu J."/>
            <person name="Soulages J.L."/>
            <person name="Vogel H."/>
            <person name="Walters J."/>
            <person name="Waterhouse R.M."/>
            <person name="Ahn S.J."/>
            <person name="Almeida F.C."/>
            <person name="An C."/>
            <person name="Aqrawi P."/>
            <person name="Bretschneider A."/>
            <person name="Bryant W.B."/>
            <person name="Bucks S."/>
            <person name="Chao H."/>
            <person name="Chevignon G."/>
            <person name="Christen J.M."/>
            <person name="Clarke D.F."/>
            <person name="Dittmer N.T."/>
            <person name="Ferguson L.C.F."/>
            <person name="Garavelou S."/>
            <person name="Gordon K.H.J."/>
            <person name="Gunaratna R.T."/>
            <person name="Han Y."/>
            <person name="Hauser F."/>
            <person name="He Y."/>
            <person name="Heidel-Fischer H."/>
            <person name="Hirsh A."/>
            <person name="Hu Y."/>
            <person name="Jiang H."/>
            <person name="Kalra D."/>
            <person name="Klinner C."/>
            <person name="Konig C."/>
            <person name="Kovar C."/>
            <person name="Kroll A.R."/>
            <person name="Kuwar S.S."/>
            <person name="Lee S.L."/>
            <person name="Lehman R."/>
            <person name="Li K."/>
            <person name="Li Z."/>
            <person name="Liang H."/>
            <person name="Lovelace S."/>
            <person name="Lu Z."/>
            <person name="Mansfield J.H."/>
            <person name="McCulloch K.J."/>
            <person name="Mathew T."/>
            <person name="Morton B."/>
            <person name="Muzny D.M."/>
            <person name="Neunemann D."/>
            <person name="Ongeri F."/>
            <person name="Pauchet Y."/>
            <person name="Pu L.L."/>
            <person name="Pyrousis I."/>
            <person name="Rao X.J."/>
            <person name="Redding A."/>
            <person name="Roesel C."/>
            <person name="Sanchez-Gracia A."/>
            <person name="Schaack S."/>
            <person name="Shukla A."/>
            <person name="Tetreau G."/>
            <person name="Wang Y."/>
            <person name="Xiong G.H."/>
            <person name="Traut W."/>
            <person name="Walsh T.K."/>
            <person name="Worley K.C."/>
            <person name="Wu D."/>
            <person name="Wu W."/>
            <person name="Wu Y.Q."/>
            <person name="Zhang X."/>
            <person name="Zou Z."/>
            <person name="Zucker H."/>
            <person name="Briscoe A.D."/>
            <person name="Burmester T."/>
            <person name="Clem R.J."/>
            <person name="Feyereisen R."/>
            <person name="Grimmelikhuijzen C.J.P."/>
            <person name="Hamodrakas S.J."/>
            <person name="Hansson B.S."/>
            <person name="Huguet E."/>
            <person name="Jermiin L.S."/>
            <person name="Lan Q."/>
            <person name="Lehman H.K."/>
            <person name="Lorenzen M."/>
            <person name="Merzendorfer H."/>
            <person name="Michalopoulos I."/>
            <person name="Morton D.B."/>
            <person name="Muthukrishnan S."/>
            <person name="Oakeshott J.G."/>
            <person name="Palmer W."/>
            <person name="Park Y."/>
            <person name="Passarelli A.L."/>
            <person name="Rozas J."/>
            <person name="Schwartz L.M."/>
            <person name="Smith W."/>
            <person name="Southgate A."/>
            <person name="Vilcinskas A."/>
            <person name="Vogt R."/>
            <person name="Wang P."/>
            <person name="Werren J."/>
            <person name="Yu X.Q."/>
            <person name="Zhou J.J."/>
            <person name="Brown S.J."/>
            <person name="Scherer S.E."/>
            <person name="Richards S."/>
            <person name="Blissard G.W."/>
        </authorList>
    </citation>
    <scope>NUCLEOTIDE SEQUENCE</scope>
</reference>
<dbReference type="GO" id="GO:0005634">
    <property type="term" value="C:nucleus"/>
    <property type="evidence" value="ECO:0007669"/>
    <property type="project" value="InterPro"/>
</dbReference>
<reference evidence="7" key="2">
    <citation type="submission" date="2020-12" db="EMBL/GenBank/DDBJ databases">
        <authorList>
            <person name="Kanost M."/>
        </authorList>
    </citation>
    <scope>NUCLEOTIDE SEQUENCE</scope>
</reference>
<proteinExistence type="predicted"/>
<name>A0A921ZLR9_MANSE</name>
<feature type="domain" description="C2H2-type" evidence="6">
    <location>
        <begin position="274"/>
        <end position="302"/>
    </location>
</feature>
<dbReference type="Pfam" id="PF00096">
    <property type="entry name" value="zf-C2H2"/>
    <property type="match status" value="2"/>
</dbReference>
<dbReference type="InterPro" id="IPR013087">
    <property type="entry name" value="Znf_C2H2_type"/>
</dbReference>
<evidence type="ECO:0000256" key="1">
    <source>
        <dbReference type="ARBA" id="ARBA00022723"/>
    </source>
</evidence>
<keyword evidence="4" id="KW-0862">Zinc</keyword>
<dbReference type="PROSITE" id="PS00028">
    <property type="entry name" value="ZINC_FINGER_C2H2_1"/>
    <property type="match status" value="6"/>
</dbReference>
<evidence type="ECO:0000259" key="6">
    <source>
        <dbReference type="PROSITE" id="PS50157"/>
    </source>
</evidence>
<evidence type="ECO:0000256" key="3">
    <source>
        <dbReference type="ARBA" id="ARBA00022771"/>
    </source>
</evidence>
<evidence type="ECO:0000313" key="8">
    <source>
        <dbReference type="Proteomes" id="UP000791440"/>
    </source>
</evidence>
<evidence type="ECO:0000256" key="2">
    <source>
        <dbReference type="ARBA" id="ARBA00022737"/>
    </source>
</evidence>
<feature type="domain" description="C2H2-type" evidence="6">
    <location>
        <begin position="248"/>
        <end position="270"/>
    </location>
</feature>
<dbReference type="PANTHER" id="PTHR24379">
    <property type="entry name" value="KRAB AND ZINC FINGER DOMAIN-CONTAINING"/>
    <property type="match status" value="1"/>
</dbReference>
<dbReference type="GO" id="GO:0000977">
    <property type="term" value="F:RNA polymerase II transcription regulatory region sequence-specific DNA binding"/>
    <property type="evidence" value="ECO:0007669"/>
    <property type="project" value="TreeGrafter"/>
</dbReference>
<organism evidence="7 8">
    <name type="scientific">Manduca sexta</name>
    <name type="common">Tobacco hawkmoth</name>
    <name type="synonym">Tobacco hornworm</name>
    <dbReference type="NCBI Taxonomy" id="7130"/>
    <lineage>
        <taxon>Eukaryota</taxon>
        <taxon>Metazoa</taxon>
        <taxon>Ecdysozoa</taxon>
        <taxon>Arthropoda</taxon>
        <taxon>Hexapoda</taxon>
        <taxon>Insecta</taxon>
        <taxon>Pterygota</taxon>
        <taxon>Neoptera</taxon>
        <taxon>Endopterygota</taxon>
        <taxon>Lepidoptera</taxon>
        <taxon>Glossata</taxon>
        <taxon>Ditrysia</taxon>
        <taxon>Bombycoidea</taxon>
        <taxon>Sphingidae</taxon>
        <taxon>Sphinginae</taxon>
        <taxon>Sphingini</taxon>
        <taxon>Manduca</taxon>
    </lineage>
</organism>
<dbReference type="GO" id="GO:0000981">
    <property type="term" value="F:DNA-binding transcription factor activity, RNA polymerase II-specific"/>
    <property type="evidence" value="ECO:0007669"/>
    <property type="project" value="TreeGrafter"/>
</dbReference>
<dbReference type="PANTHER" id="PTHR24379:SF127">
    <property type="entry name" value="BLOODY FINGERS-RELATED"/>
    <property type="match status" value="1"/>
</dbReference>
<keyword evidence="8" id="KW-1185">Reference proteome</keyword>
<dbReference type="SMART" id="SM00868">
    <property type="entry name" value="zf-AD"/>
    <property type="match status" value="1"/>
</dbReference>
<sequence length="427" mass="50502">MSYFIELNLPAYNADAEILGSFPEAVCVCCLARNVPYVNLASCKHTEYLESFFKYKAEFPNTVCYVCHEMLRKIDAFKQQVEDSTLILNKEVLNMKKHKLHNLQSSPVKITVDIIPEITNDVLKNELTLPPEADIKEETDTSDFETEMPLSMIKKQKEMKDLVKKELTLIIKNERLDPSPFMDGKYVGKLKMHLLTREELEKERELLRTEEKYQKLPFKCESCIIGFNREMYLKKHLRQRHKAEIGSYTCDICKSVFSTEISLKPHHRRHFIRYDCKVCGKRYIDERAIVSHYNEKHGKDGATVHNKFKCKLEECGFETHSYRSFMYHRSKHERYPCTMCDKVYSKWIQLRSHIYGVHRKKQTTFPCKKCDKVYKQSCGLRIHMQSVHNTTDRLPYCAPCRMHFRTSHNLKQHLRQHSNHITDADKK</sequence>
<protein>
    <recommendedName>
        <fullName evidence="6">C2H2-type domain-containing protein</fullName>
    </recommendedName>
</protein>
<evidence type="ECO:0000256" key="5">
    <source>
        <dbReference type="PROSITE-ProRule" id="PRU00042"/>
    </source>
</evidence>
<dbReference type="SMART" id="SM00355">
    <property type="entry name" value="ZnF_C2H2"/>
    <property type="match status" value="7"/>
</dbReference>
<evidence type="ECO:0000256" key="4">
    <source>
        <dbReference type="ARBA" id="ARBA00022833"/>
    </source>
</evidence>
<keyword evidence="3 5" id="KW-0863">Zinc-finger</keyword>
<feature type="domain" description="C2H2-type" evidence="6">
    <location>
        <begin position="365"/>
        <end position="393"/>
    </location>
</feature>
<keyword evidence="2" id="KW-0677">Repeat</keyword>
<evidence type="ECO:0000313" key="7">
    <source>
        <dbReference type="EMBL" id="KAG6459881.1"/>
    </source>
</evidence>
<comment type="caution">
    <text evidence="7">The sequence shown here is derived from an EMBL/GenBank/DDBJ whole genome shotgun (WGS) entry which is preliminary data.</text>
</comment>
<dbReference type="AlphaFoldDB" id="A0A921ZLR9"/>